<evidence type="ECO:0008006" key="3">
    <source>
        <dbReference type="Google" id="ProtNLM"/>
    </source>
</evidence>
<proteinExistence type="predicted"/>
<dbReference type="RefSeq" id="XP_014251729.1">
    <property type="nucleotide sequence ID" value="XM_014396243.2"/>
</dbReference>
<dbReference type="AlphaFoldDB" id="A0A8I6RSK2"/>
<evidence type="ECO:0000313" key="1">
    <source>
        <dbReference type="EnsemblMetazoa" id="XP_014251729.1"/>
    </source>
</evidence>
<dbReference type="Proteomes" id="UP000494040">
    <property type="component" value="Unassembled WGS sequence"/>
</dbReference>
<organism evidence="1 2">
    <name type="scientific">Cimex lectularius</name>
    <name type="common">Bed bug</name>
    <name type="synonym">Acanthia lectularia</name>
    <dbReference type="NCBI Taxonomy" id="79782"/>
    <lineage>
        <taxon>Eukaryota</taxon>
        <taxon>Metazoa</taxon>
        <taxon>Ecdysozoa</taxon>
        <taxon>Arthropoda</taxon>
        <taxon>Hexapoda</taxon>
        <taxon>Insecta</taxon>
        <taxon>Pterygota</taxon>
        <taxon>Neoptera</taxon>
        <taxon>Paraneoptera</taxon>
        <taxon>Hemiptera</taxon>
        <taxon>Heteroptera</taxon>
        <taxon>Panheteroptera</taxon>
        <taxon>Cimicomorpha</taxon>
        <taxon>Cimicidae</taxon>
        <taxon>Cimex</taxon>
    </lineage>
</organism>
<sequence length="188" mass="21812">MELEDREEEYECQFYCFSTSDVVTRITNSMDVIMAGLIKSISNKLTNIMTQEEIESAKRSFLASYNESLVQHQAQLRSIVKTFLGIKSNILLEQDRCQSVQYTPEYEKQVEQEVENSKCQLRALVVLESRLRQCLKNILNEETLMNSLKAQFQHIVELRGGLESLQESTAKLPQMEELCKTLKEKLDF</sequence>
<reference evidence="1" key="1">
    <citation type="submission" date="2022-01" db="UniProtKB">
        <authorList>
            <consortium name="EnsemblMetazoa"/>
        </authorList>
    </citation>
    <scope>IDENTIFICATION</scope>
</reference>
<dbReference type="EnsemblMetazoa" id="XM_014396243.2">
    <property type="protein sequence ID" value="XP_014251729.1"/>
    <property type="gene ID" value="LOC106667937"/>
</dbReference>
<keyword evidence="2" id="KW-1185">Reference proteome</keyword>
<dbReference type="GeneID" id="106667937"/>
<dbReference type="KEGG" id="clec:106667937"/>
<name>A0A8I6RSK2_CIMLE</name>
<evidence type="ECO:0000313" key="2">
    <source>
        <dbReference type="Proteomes" id="UP000494040"/>
    </source>
</evidence>
<dbReference type="OrthoDB" id="1884855at2759"/>
<protein>
    <recommendedName>
        <fullName evidence="3">Protein MIS12 homolog</fullName>
    </recommendedName>
</protein>
<accession>A0A8I6RSK2</accession>